<evidence type="ECO:0000256" key="3">
    <source>
        <dbReference type="ARBA" id="ARBA00022989"/>
    </source>
</evidence>
<feature type="transmembrane region" description="Helical" evidence="6">
    <location>
        <begin position="132"/>
        <end position="154"/>
    </location>
</feature>
<evidence type="ECO:0000259" key="7">
    <source>
        <dbReference type="Pfam" id="PF02656"/>
    </source>
</evidence>
<accession>A0ABN2JE99</accession>
<evidence type="ECO:0000256" key="2">
    <source>
        <dbReference type="ARBA" id="ARBA00022692"/>
    </source>
</evidence>
<dbReference type="Proteomes" id="UP001501138">
    <property type="component" value="Unassembled WGS sequence"/>
</dbReference>
<keyword evidence="9" id="KW-1185">Reference proteome</keyword>
<keyword evidence="2 6" id="KW-0812">Transmembrane</keyword>
<evidence type="ECO:0000256" key="4">
    <source>
        <dbReference type="ARBA" id="ARBA00023136"/>
    </source>
</evidence>
<proteinExistence type="predicted"/>
<organism evidence="8 9">
    <name type="scientific">Isoptericola hypogeus</name>
    <dbReference type="NCBI Taxonomy" id="300179"/>
    <lineage>
        <taxon>Bacteria</taxon>
        <taxon>Bacillati</taxon>
        <taxon>Actinomycetota</taxon>
        <taxon>Actinomycetes</taxon>
        <taxon>Micrococcales</taxon>
        <taxon>Promicromonosporaceae</taxon>
        <taxon>Isoptericola</taxon>
    </lineage>
</organism>
<evidence type="ECO:0000256" key="5">
    <source>
        <dbReference type="SAM" id="MobiDB-lite"/>
    </source>
</evidence>
<protein>
    <recommendedName>
        <fullName evidence="7">DUF202 domain-containing protein</fullName>
    </recommendedName>
</protein>
<gene>
    <name evidence="8" type="ORF">GCM10009809_19770</name>
</gene>
<feature type="transmembrane region" description="Helical" evidence="6">
    <location>
        <begin position="64"/>
        <end position="84"/>
    </location>
</feature>
<keyword evidence="3 6" id="KW-1133">Transmembrane helix</keyword>
<dbReference type="InterPro" id="IPR003807">
    <property type="entry name" value="DUF202"/>
</dbReference>
<sequence>MTRPLREDVGSTRRDEGEHVDLPTHLPAEPDPVVEVSRERFPRWVYEKGAEPDPRFSLANERTILAWIRTALGLIAGGTALEALDLPMEPGLRLASSIVLLVAGALVPVAAAVEWARTERAMREHGPLPGGLTGFVLVVTVSVVGVLVLLALLLHQG</sequence>
<feature type="domain" description="DUF202" evidence="7">
    <location>
        <begin position="55"/>
        <end position="121"/>
    </location>
</feature>
<keyword evidence="4 6" id="KW-0472">Membrane</keyword>
<feature type="region of interest" description="Disordered" evidence="5">
    <location>
        <begin position="1"/>
        <end position="31"/>
    </location>
</feature>
<evidence type="ECO:0000256" key="1">
    <source>
        <dbReference type="ARBA" id="ARBA00004127"/>
    </source>
</evidence>
<name>A0ABN2JE99_9MICO</name>
<reference evidence="8 9" key="1">
    <citation type="journal article" date="2019" name="Int. J. Syst. Evol. Microbiol.">
        <title>The Global Catalogue of Microorganisms (GCM) 10K type strain sequencing project: providing services to taxonomists for standard genome sequencing and annotation.</title>
        <authorList>
            <consortium name="The Broad Institute Genomics Platform"/>
            <consortium name="The Broad Institute Genome Sequencing Center for Infectious Disease"/>
            <person name="Wu L."/>
            <person name="Ma J."/>
        </authorList>
    </citation>
    <scope>NUCLEOTIDE SEQUENCE [LARGE SCALE GENOMIC DNA]</scope>
    <source>
        <strain evidence="8 9">JCM 15589</strain>
    </source>
</reference>
<feature type="compositionally biased region" description="Basic and acidic residues" evidence="5">
    <location>
        <begin position="1"/>
        <end position="22"/>
    </location>
</feature>
<dbReference type="Pfam" id="PF02656">
    <property type="entry name" value="DUF202"/>
    <property type="match status" value="1"/>
</dbReference>
<comment type="caution">
    <text evidence="8">The sequence shown here is derived from an EMBL/GenBank/DDBJ whole genome shotgun (WGS) entry which is preliminary data.</text>
</comment>
<feature type="transmembrane region" description="Helical" evidence="6">
    <location>
        <begin position="91"/>
        <end position="112"/>
    </location>
</feature>
<comment type="subcellular location">
    <subcellularLocation>
        <location evidence="1">Endomembrane system</location>
        <topology evidence="1">Multi-pass membrane protein</topology>
    </subcellularLocation>
</comment>
<evidence type="ECO:0000313" key="9">
    <source>
        <dbReference type="Proteomes" id="UP001501138"/>
    </source>
</evidence>
<dbReference type="RefSeq" id="WP_425553706.1">
    <property type="nucleotide sequence ID" value="NZ_BAAAPM010000003.1"/>
</dbReference>
<evidence type="ECO:0000256" key="6">
    <source>
        <dbReference type="SAM" id="Phobius"/>
    </source>
</evidence>
<evidence type="ECO:0000313" key="8">
    <source>
        <dbReference type="EMBL" id="GAA1724029.1"/>
    </source>
</evidence>
<dbReference type="EMBL" id="BAAAPM010000003">
    <property type="protein sequence ID" value="GAA1724029.1"/>
    <property type="molecule type" value="Genomic_DNA"/>
</dbReference>